<sequence length="2460" mass="265161">MEKEPWEGGVRRRLPPNDAGGPAGAPPAGYMHQPGKPIGFLAARGTPYAKKIFSHKLLLFTVIFLPIFIIFNLFLIAIPILWGVANHTLNVSVMHIYSSNITSPLNDSFHLTMEGQVKKAGVFPAQLYFNAPVHVFWNTPPTDDQPMKEVQLGTFPLARIGVAAGHGRLKQLTHFTITDQEAFVEFTKYMVTQPSFTWRLKCDDVHIEAFAFLPTFRNLGLSKDVVFNGMDNMKDVKILDFKLPGADPAGGISYEAVTSLTNPSPFGIQLGVLTTELSYKGVVLGPGYSENLNMTPGVNIVTLKGRLISHEQNQTELEIIGELFTQYLNYDISPVIARGVSVSPPEGYPTTWLSEGIKALTIHVPFQSPYPLNPIKSITIKQFNLTYGPDSDPYAPTASSNSLEATLALPFGFPLNILSTKNEITIVNEVNGKPIISVNGVYSKAATELTIVSAGQLQGTLYLTLNPSPMQLPSQTDESRQEFQQFQKAFTFSKEVIDLYNGSSSVISDMPIGRVNLRDIKFSVESGLLGLQGLNQFPTLIQGVDVVGGTHDGIELSVNTSIYNPSNVNVAVGDVTLLMVVNDVVGDVVLPDLHLNIGNNSLMTKSKFNPKASPYGQDMLNRFASGLDTALNISGFDGSTGIQSLVPAFSALRVNTTLPGLDVQLIQQTALKVIPSTGVENDVAQTIVSLNNPFTAGITISHINANVTAHGLNVAQVDTDTTFNGKGKAVSQSPPIDLHMNLYPPDIFALLRAYAVDAGLDTKQLDGIINIGGYTYSPTSSANTSPMEKRSLELPTDANVSSLNVLERRAQNMYTGFNIADFVQKAFAKATVDMEILSSVNIGDYATDLGFVQFAVPLKVDDSINMLLPVLAKPIVQKIIDGSALSIKRVTIINPQPESFQTQLEGSITHSGPFDATISFPSGLQVTWNGNVLGQIKMPDIKLAADEGAQLNLMADFSVSNVDALTSFTKYLVTNPSFIWTIQGQNLTVSALGIDVGGLTISKTVIMSGMNNLKNQVQILQYDLPSNDPDGGIHLTATSLIQNPSQVGVQLSRFGVTITSQGVELGPSYAARGFTLNAVSTTQLPLAGRLVHQSGHGLDVLSQIFTDVVHGKSIPVTIQGDYAGPSDVKWLNEGIKALKIQATLPAVHFNVINAIDLNQLTLMFTKSTAWDPSTSSNNTQAPFYLPFGFPIDIRQAGGAFVENYHNQDIATLNIPLSPATTDVQERVMSLQFSDVGMEVDSDEHDTFSDFIADTTAGDCIKFGLHGSANAKANTAAGYVTIKDIPFSVKTSLLGLQNLNARPATVSDLDVFHGYSSYLLIKVNAHLYNPSHITVGTGDVSFDLIFQNHKIGTADIDNLVVHPGLNTVPTDVHYSPQGSENKAIGQKLLENYVMGVSSTTIIKGTTSTTDIESLQKALAGIRLTTQIPPLHQLLIVEARLVIPKNIAQTSEAEATFQLDNPFTASINLIKVNAKALYDGIYLGKIDQDLSKNPIHAPGHTKIVSRSLPFDMDLDPKNLIRFIEKAAQNTGTDLGPLPPLFDQVLQMKNTKTSVEPRPDSNPPSWHSGKQFDVFGAILNTVKGLTVELDIQSTVKLDDYQTDLNFVQKPVPTDTDRSVLYLIGPVGAPIVQNLVNQATLSFKVANVSKVTDNGFHLNLQGALLGTGPFDAQIEFPEGVSVRWQGKDIAKVQLPPIRAVATEGVPNLVTSGELTITNQGEFTNFAKYILHNKGFTWTIHSDQLRVRALNIVFDKVKISKDVSFDAFNNLPGVTITSFNIPGETSNALKIDVGSSIPSPSSLGIDLETANFKVFFRDQYQGPIHGSNLFLAAHATTTTTLHGLITEKKGNTQTNITGELFSGYLQGKNQTLVVQGDTVVTKENGNKPVKWLSNAFKTLKLSIVLPGHVYKILHGIYIIDLFVTIMKQQDTWAPRTGTNLTMATFTNPFYFSLTPLKAGLDGILSFQGADAGELKLPLLTADSGTSHGPNDMQSVGLAWASYRLQALDHGAFGNLLAAFLTTPRVTVTVRGSVNLVAKMVIGNIPINGIPFSNIQSSIAALDSFTGTLSTLRSDATRATSQYLDNEEQVVITNPSNISLATTGLKLPTYFDGYEVGRTLMDDKVIIPGKNNISVTFRYQPADHNSTVAQQLIVQYATAQPGNGKKSIPYLSDINVHGYAGANPPLSIFDSLVPGLEKLNLTTKLPGIASRPLKRIDSYIDLLTAFSAPGFRPYITIQLTFQNDLPLPLQILDILDEARVAGSGPNAPITASFHEQNIQGCNIAAARATKVDPGFKTCNKIHNVLLNQGLLGSLGSIGKNLDVYNSLVARIDGSNGYVFEAFRANEFDVDTTYALSIGDLVLFNITEATQLIDGIGKAMGKMDKSQKTRVAQGLKGIGGDGVGKLVDNGLKDLVCGVEDLIPLDLLNIAGCQTKSNSTSSANNSTSTAFSTGNSSSGSSSKQLQLK</sequence>
<dbReference type="Pfam" id="PF12505">
    <property type="entry name" value="DUF3712"/>
    <property type="match status" value="6"/>
</dbReference>
<feature type="region of interest" description="Disordered" evidence="1">
    <location>
        <begin position="2428"/>
        <end position="2460"/>
    </location>
</feature>
<reference evidence="3" key="1">
    <citation type="submission" date="2023-03" db="EMBL/GenBank/DDBJ databases">
        <title>Mating type loci evolution in Malassezia.</title>
        <authorList>
            <person name="Coelho M.A."/>
        </authorList>
    </citation>
    <scope>NUCLEOTIDE SEQUENCE</scope>
    <source>
        <strain evidence="3">CBS 9557</strain>
    </source>
</reference>
<feature type="transmembrane region" description="Helical" evidence="2">
    <location>
        <begin position="57"/>
        <end position="82"/>
    </location>
</feature>
<evidence type="ECO:0000256" key="1">
    <source>
        <dbReference type="SAM" id="MobiDB-lite"/>
    </source>
</evidence>
<dbReference type="GO" id="GO:0000329">
    <property type="term" value="C:fungal-type vacuole membrane"/>
    <property type="evidence" value="ECO:0007669"/>
    <property type="project" value="InterPro"/>
</dbReference>
<keyword evidence="4" id="KW-1185">Reference proteome</keyword>
<dbReference type="EMBL" id="CP119894">
    <property type="protein sequence ID" value="WFD26547.1"/>
    <property type="molecule type" value="Genomic_DNA"/>
</dbReference>
<dbReference type="PANTHER" id="PTHR35895">
    <property type="entry name" value="CHROMOSOME 16, WHOLE GENOME SHOTGUN SEQUENCE"/>
    <property type="match status" value="1"/>
</dbReference>
<dbReference type="PANTHER" id="PTHR35895:SF1">
    <property type="entry name" value="LIPID-BINDING SERUM GLYCOPROTEIN C-TERMINAL DOMAIN-CONTAINING PROTEIN"/>
    <property type="match status" value="1"/>
</dbReference>
<dbReference type="InterPro" id="IPR046368">
    <property type="entry name" value="Tag1"/>
</dbReference>
<accession>A0AAF0EHG0</accession>
<keyword evidence="2" id="KW-0812">Transmembrane</keyword>
<proteinExistence type="predicted"/>
<protein>
    <submittedName>
        <fullName evidence="3">Uncharacterized protein</fullName>
    </submittedName>
</protein>
<dbReference type="Proteomes" id="UP001213623">
    <property type="component" value="Chromosome 3"/>
</dbReference>
<name>A0AAF0EHG0_9BASI</name>
<keyword evidence="2" id="KW-1133">Transmembrane helix</keyword>
<feature type="region of interest" description="Disordered" evidence="1">
    <location>
        <begin position="1"/>
        <end position="28"/>
    </location>
</feature>
<evidence type="ECO:0000313" key="4">
    <source>
        <dbReference type="Proteomes" id="UP001213623"/>
    </source>
</evidence>
<keyword evidence="2" id="KW-0472">Membrane</keyword>
<feature type="compositionally biased region" description="Basic and acidic residues" evidence="1">
    <location>
        <begin position="1"/>
        <end position="10"/>
    </location>
</feature>
<evidence type="ECO:0000313" key="3">
    <source>
        <dbReference type="EMBL" id="WFD26547.1"/>
    </source>
</evidence>
<organism evidence="3 4">
    <name type="scientific">Malassezia nana</name>
    <dbReference type="NCBI Taxonomy" id="180528"/>
    <lineage>
        <taxon>Eukaryota</taxon>
        <taxon>Fungi</taxon>
        <taxon>Dikarya</taxon>
        <taxon>Basidiomycota</taxon>
        <taxon>Ustilaginomycotina</taxon>
        <taxon>Malasseziomycetes</taxon>
        <taxon>Malasseziales</taxon>
        <taxon>Malasseziaceae</taxon>
        <taxon>Malassezia</taxon>
    </lineage>
</organism>
<feature type="compositionally biased region" description="Low complexity" evidence="1">
    <location>
        <begin position="2429"/>
        <end position="2454"/>
    </location>
</feature>
<gene>
    <name evidence="3" type="ORF">MNAN1_001530</name>
</gene>
<dbReference type="InterPro" id="IPR022185">
    <property type="entry name" value="DUF3712"/>
</dbReference>
<evidence type="ECO:0000256" key="2">
    <source>
        <dbReference type="SAM" id="Phobius"/>
    </source>
</evidence>